<dbReference type="GO" id="GO:0005634">
    <property type="term" value="C:nucleus"/>
    <property type="evidence" value="ECO:0007669"/>
    <property type="project" value="UniProtKB-SubCell"/>
</dbReference>
<dbReference type="OrthoDB" id="364892at2759"/>
<dbReference type="InterPro" id="IPR011990">
    <property type="entry name" value="TPR-like_helical_dom_sf"/>
</dbReference>
<evidence type="ECO:0000256" key="17">
    <source>
        <dbReference type="ARBA" id="ARBA00023242"/>
    </source>
</evidence>
<evidence type="ECO:0000259" key="21">
    <source>
        <dbReference type="PROSITE" id="PS50059"/>
    </source>
</evidence>
<reference evidence="23" key="1">
    <citation type="submission" date="2025-08" db="UniProtKB">
        <authorList>
            <consortium name="RefSeq"/>
        </authorList>
    </citation>
    <scope>IDENTIFICATION</scope>
    <source>
        <tissue evidence="23">Entire body</tissue>
    </source>
</reference>
<keyword evidence="22" id="KW-1185">Reference proteome</keyword>
<keyword evidence="6" id="KW-0488">Methylation</keyword>
<dbReference type="InterPro" id="IPR046357">
    <property type="entry name" value="PPIase_dom_sf"/>
</dbReference>
<dbReference type="SMART" id="SM00028">
    <property type="entry name" value="TPR"/>
    <property type="match status" value="3"/>
</dbReference>
<evidence type="ECO:0000256" key="15">
    <source>
        <dbReference type="ARBA" id="ARBA00023212"/>
    </source>
</evidence>
<dbReference type="SUPFAM" id="SSF48452">
    <property type="entry name" value="TPR-like"/>
    <property type="match status" value="1"/>
</dbReference>
<dbReference type="PANTHER" id="PTHR46512:SF9">
    <property type="entry name" value="PEPTIDYLPROLYL ISOMERASE"/>
    <property type="match status" value="1"/>
</dbReference>
<evidence type="ECO:0000256" key="4">
    <source>
        <dbReference type="ARBA" id="ARBA00004245"/>
    </source>
</evidence>
<evidence type="ECO:0000256" key="11">
    <source>
        <dbReference type="ARBA" id="ARBA00022803"/>
    </source>
</evidence>
<dbReference type="SUPFAM" id="SSF54534">
    <property type="entry name" value="FKBP-like"/>
    <property type="match status" value="2"/>
</dbReference>
<evidence type="ECO:0000313" key="22">
    <source>
        <dbReference type="Proteomes" id="UP000192223"/>
    </source>
</evidence>
<evidence type="ECO:0000256" key="14">
    <source>
        <dbReference type="ARBA" id="ARBA00023128"/>
    </source>
</evidence>
<keyword evidence="11 19" id="KW-0802">TPR repeat</keyword>
<feature type="repeat" description="TPR" evidence="19">
    <location>
        <begin position="340"/>
        <end position="373"/>
    </location>
</feature>
<keyword evidence="12" id="KW-0007">Acetylation</keyword>
<accession>A0A1W4XGW9</accession>
<dbReference type="FunFam" id="1.25.40.10:FF:000008">
    <property type="entry name" value="Peptidylprolyl isomerase"/>
    <property type="match status" value="1"/>
</dbReference>
<dbReference type="InterPro" id="IPR019734">
    <property type="entry name" value="TPR_rpt"/>
</dbReference>
<keyword evidence="15" id="KW-0206">Cytoskeleton</keyword>
<feature type="compositionally biased region" description="Basic and acidic residues" evidence="20">
    <location>
        <begin position="430"/>
        <end position="446"/>
    </location>
</feature>
<evidence type="ECO:0000256" key="5">
    <source>
        <dbReference type="ARBA" id="ARBA00004514"/>
    </source>
</evidence>
<dbReference type="Proteomes" id="UP000192223">
    <property type="component" value="Unplaced"/>
</dbReference>
<keyword evidence="7" id="KW-0963">Cytoplasm</keyword>
<feature type="domain" description="PPIase FKBP-type" evidence="21">
    <location>
        <begin position="34"/>
        <end position="122"/>
    </location>
</feature>
<dbReference type="GO" id="GO:0003755">
    <property type="term" value="F:peptidyl-prolyl cis-trans isomerase activity"/>
    <property type="evidence" value="ECO:0007669"/>
    <property type="project" value="UniProtKB-KW"/>
</dbReference>
<name>A0A1W4XGW9_AGRPL</name>
<keyword evidence="16 18" id="KW-0413">Isomerase</keyword>
<gene>
    <name evidence="23" type="primary">LOC108741328</name>
</gene>
<dbReference type="Gene3D" id="3.10.50.40">
    <property type="match status" value="2"/>
</dbReference>
<keyword evidence="10" id="KW-0677">Repeat</keyword>
<evidence type="ECO:0000256" key="7">
    <source>
        <dbReference type="ARBA" id="ARBA00022490"/>
    </source>
</evidence>
<dbReference type="Gene3D" id="1.25.40.10">
    <property type="entry name" value="Tetratricopeptide repeat domain"/>
    <property type="match status" value="1"/>
</dbReference>
<dbReference type="PROSITE" id="PS50005">
    <property type="entry name" value="TPR"/>
    <property type="match status" value="1"/>
</dbReference>
<keyword evidence="17" id="KW-0539">Nucleus</keyword>
<keyword evidence="13 18" id="KW-0697">Rotamase</keyword>
<evidence type="ECO:0000256" key="1">
    <source>
        <dbReference type="ARBA" id="ARBA00000971"/>
    </source>
</evidence>
<keyword evidence="9" id="KW-0493">Microtubule</keyword>
<evidence type="ECO:0000313" key="23">
    <source>
        <dbReference type="RefSeq" id="XP_018331600.1"/>
    </source>
</evidence>
<dbReference type="GO" id="GO:0005829">
    <property type="term" value="C:cytosol"/>
    <property type="evidence" value="ECO:0007669"/>
    <property type="project" value="UniProtKB-SubCell"/>
</dbReference>
<dbReference type="PANTHER" id="PTHR46512">
    <property type="entry name" value="PEPTIDYLPROLYL ISOMERASE"/>
    <property type="match status" value="1"/>
</dbReference>
<comment type="catalytic activity">
    <reaction evidence="1 18">
        <text>[protein]-peptidylproline (omega=180) = [protein]-peptidylproline (omega=0)</text>
        <dbReference type="Rhea" id="RHEA:16237"/>
        <dbReference type="Rhea" id="RHEA-COMP:10747"/>
        <dbReference type="Rhea" id="RHEA-COMP:10748"/>
        <dbReference type="ChEBI" id="CHEBI:83833"/>
        <dbReference type="ChEBI" id="CHEBI:83834"/>
        <dbReference type="EC" id="5.2.1.8"/>
    </reaction>
</comment>
<evidence type="ECO:0000256" key="12">
    <source>
        <dbReference type="ARBA" id="ARBA00022990"/>
    </source>
</evidence>
<evidence type="ECO:0000256" key="13">
    <source>
        <dbReference type="ARBA" id="ARBA00023110"/>
    </source>
</evidence>
<evidence type="ECO:0000256" key="9">
    <source>
        <dbReference type="ARBA" id="ARBA00022701"/>
    </source>
</evidence>
<evidence type="ECO:0000256" key="19">
    <source>
        <dbReference type="PROSITE-ProRule" id="PRU00339"/>
    </source>
</evidence>
<evidence type="ECO:0000256" key="20">
    <source>
        <dbReference type="SAM" id="MobiDB-lite"/>
    </source>
</evidence>
<sequence>MEVDEQIDISPEHNGAVLKRIIKPGTGDECPPNGSQVRVHYTGTLLDGTKFDSSRDRDKPFQFNLGKGNVIKGWDIGVATMKKGEQAILTIAPDYAYGKTGSPPNIPPDATLKFDIEVIDWKLEDISPDKDGSIQRQQIISGEGYSSPNDGALVEVHIIGKYKDKVFEDREVSFNLGEGSEFNIIEGIEKALEKFKKGEQSKLIIKPKFAFGSEGNTELEIPPDATVEYNLTLKNFEKAKEVWSLDSEQRIEHAKMFKEKGTDYFKAGKLKLATKLYKKILSFLEHEKDDGSQSDDKKSQTKDLILSANLNLSLCYLKQNEDFDAKKYATSALEIDPNNAKAYFRRGQALLNLGEPDEAAKDFAEVLRIEPDNQAAKVQQLLCVKKLKEVKQKEKKIYANMFEKFAKKDAQKEEEEKKKLPDVMSSLGEWGKEDREREPSEFEKENPNILMLNGSGEFKDM</sequence>
<evidence type="ECO:0000256" key="8">
    <source>
        <dbReference type="ARBA" id="ARBA00022553"/>
    </source>
</evidence>
<dbReference type="Pfam" id="PF13181">
    <property type="entry name" value="TPR_8"/>
    <property type="match status" value="1"/>
</dbReference>
<dbReference type="FunFam" id="3.10.50.40:FF:000013">
    <property type="entry name" value="Peptidylprolyl isomerase"/>
    <property type="match status" value="1"/>
</dbReference>
<evidence type="ECO:0000256" key="6">
    <source>
        <dbReference type="ARBA" id="ARBA00022481"/>
    </source>
</evidence>
<comment type="subcellular location">
    <subcellularLocation>
        <location evidence="4">Cytoplasm</location>
        <location evidence="4">Cytoskeleton</location>
    </subcellularLocation>
    <subcellularLocation>
        <location evidence="5">Cytoplasm</location>
        <location evidence="5">Cytosol</location>
    </subcellularLocation>
    <subcellularLocation>
        <location evidence="3">Mitochondrion</location>
    </subcellularLocation>
    <subcellularLocation>
        <location evidence="2">Nucleus</location>
    </subcellularLocation>
</comment>
<evidence type="ECO:0000256" key="18">
    <source>
        <dbReference type="PROSITE-ProRule" id="PRU00277"/>
    </source>
</evidence>
<dbReference type="AlphaFoldDB" id="A0A1W4XGW9"/>
<feature type="region of interest" description="Disordered" evidence="20">
    <location>
        <begin position="408"/>
        <end position="461"/>
    </location>
</feature>
<evidence type="ECO:0000256" key="16">
    <source>
        <dbReference type="ARBA" id="ARBA00023235"/>
    </source>
</evidence>
<proteinExistence type="predicted"/>
<keyword evidence="14" id="KW-0496">Mitochondrion</keyword>
<dbReference type="Pfam" id="PF00254">
    <property type="entry name" value="FKBP_C"/>
    <property type="match status" value="2"/>
</dbReference>
<dbReference type="Pfam" id="PF07719">
    <property type="entry name" value="TPR_2"/>
    <property type="match status" value="1"/>
</dbReference>
<evidence type="ECO:0000256" key="2">
    <source>
        <dbReference type="ARBA" id="ARBA00004123"/>
    </source>
</evidence>
<dbReference type="GO" id="GO:0005874">
    <property type="term" value="C:microtubule"/>
    <property type="evidence" value="ECO:0007669"/>
    <property type="project" value="UniProtKB-KW"/>
</dbReference>
<feature type="domain" description="PPIase FKBP-type" evidence="21">
    <location>
        <begin position="151"/>
        <end position="237"/>
    </location>
</feature>
<organism evidence="22 23">
    <name type="scientific">Agrilus planipennis</name>
    <name type="common">Emerald ash borer</name>
    <name type="synonym">Agrilus marcopoli</name>
    <dbReference type="NCBI Taxonomy" id="224129"/>
    <lineage>
        <taxon>Eukaryota</taxon>
        <taxon>Metazoa</taxon>
        <taxon>Ecdysozoa</taxon>
        <taxon>Arthropoda</taxon>
        <taxon>Hexapoda</taxon>
        <taxon>Insecta</taxon>
        <taxon>Pterygota</taxon>
        <taxon>Neoptera</taxon>
        <taxon>Endopterygota</taxon>
        <taxon>Coleoptera</taxon>
        <taxon>Polyphaga</taxon>
        <taxon>Elateriformia</taxon>
        <taxon>Buprestoidea</taxon>
        <taxon>Buprestidae</taxon>
        <taxon>Agrilinae</taxon>
        <taxon>Agrilus</taxon>
    </lineage>
</organism>
<keyword evidence="8" id="KW-0597">Phosphoprotein</keyword>
<evidence type="ECO:0000256" key="10">
    <source>
        <dbReference type="ARBA" id="ARBA00022737"/>
    </source>
</evidence>
<dbReference type="RefSeq" id="XP_018331600.1">
    <property type="nucleotide sequence ID" value="XM_018476098.2"/>
</dbReference>
<feature type="compositionally biased region" description="Basic and acidic residues" evidence="20">
    <location>
        <begin position="408"/>
        <end position="421"/>
    </location>
</feature>
<dbReference type="PROSITE" id="PS50293">
    <property type="entry name" value="TPR_REGION"/>
    <property type="match status" value="1"/>
</dbReference>
<dbReference type="InterPro" id="IPR050754">
    <property type="entry name" value="FKBP4/5/8-like"/>
</dbReference>
<dbReference type="FunFam" id="3.10.50.40:FF:000025">
    <property type="entry name" value="Peptidylprolyl isomerase"/>
    <property type="match status" value="1"/>
</dbReference>
<protein>
    <recommendedName>
        <fullName evidence="18">peptidylprolyl isomerase</fullName>
        <ecNumber evidence="18">5.2.1.8</ecNumber>
    </recommendedName>
</protein>
<dbReference type="GO" id="GO:0005739">
    <property type="term" value="C:mitochondrion"/>
    <property type="evidence" value="ECO:0007669"/>
    <property type="project" value="UniProtKB-SubCell"/>
</dbReference>
<evidence type="ECO:0000256" key="3">
    <source>
        <dbReference type="ARBA" id="ARBA00004173"/>
    </source>
</evidence>
<dbReference type="PROSITE" id="PS50059">
    <property type="entry name" value="FKBP_PPIASE"/>
    <property type="match status" value="2"/>
</dbReference>
<dbReference type="GeneID" id="108741328"/>
<dbReference type="InterPro" id="IPR001179">
    <property type="entry name" value="PPIase_FKBP_dom"/>
</dbReference>
<dbReference type="InterPro" id="IPR013105">
    <property type="entry name" value="TPR_2"/>
</dbReference>
<dbReference type="EC" id="5.2.1.8" evidence="18"/>